<evidence type="ECO:0000256" key="1">
    <source>
        <dbReference type="SAM" id="MobiDB-lite"/>
    </source>
</evidence>
<evidence type="ECO:0000313" key="3">
    <source>
        <dbReference type="Proteomes" id="UP001497482"/>
    </source>
</evidence>
<accession>A0AAV2LFV8</accession>
<organism evidence="2 3">
    <name type="scientific">Knipowitschia caucasica</name>
    <name type="common">Caucasian dwarf goby</name>
    <name type="synonym">Pomatoschistus caucasicus</name>
    <dbReference type="NCBI Taxonomy" id="637954"/>
    <lineage>
        <taxon>Eukaryota</taxon>
        <taxon>Metazoa</taxon>
        <taxon>Chordata</taxon>
        <taxon>Craniata</taxon>
        <taxon>Vertebrata</taxon>
        <taxon>Euteleostomi</taxon>
        <taxon>Actinopterygii</taxon>
        <taxon>Neopterygii</taxon>
        <taxon>Teleostei</taxon>
        <taxon>Neoteleostei</taxon>
        <taxon>Acanthomorphata</taxon>
        <taxon>Gobiaria</taxon>
        <taxon>Gobiiformes</taxon>
        <taxon>Gobioidei</taxon>
        <taxon>Gobiidae</taxon>
        <taxon>Gobiinae</taxon>
        <taxon>Knipowitschia</taxon>
    </lineage>
</organism>
<dbReference type="EMBL" id="OZ035825">
    <property type="protein sequence ID" value="CAL1601243.1"/>
    <property type="molecule type" value="Genomic_DNA"/>
</dbReference>
<reference evidence="2 3" key="1">
    <citation type="submission" date="2024-04" db="EMBL/GenBank/DDBJ databases">
        <authorList>
            <person name="Waldvogel A.-M."/>
            <person name="Schoenle A."/>
        </authorList>
    </citation>
    <scope>NUCLEOTIDE SEQUENCE [LARGE SCALE GENOMIC DNA]</scope>
</reference>
<feature type="region of interest" description="Disordered" evidence="1">
    <location>
        <begin position="36"/>
        <end position="93"/>
    </location>
</feature>
<sequence length="146" mass="14866">MRGGPSRGGKALRGPGVCDRPWMVRSQRCVEQTLAGTAAPPGGDGGEEHLLAAPGQVSGGRHLVGTRCRYTGGSQSAGTAEPDSPPNERGGLAGMVAGTAHYSYEFLSGWHRAAGNPRDKAGRGGVCPGYSIRTRAVHAALAASMA</sequence>
<proteinExistence type="predicted"/>
<dbReference type="Proteomes" id="UP001497482">
    <property type="component" value="Chromosome 3"/>
</dbReference>
<protein>
    <submittedName>
        <fullName evidence="2">Uncharacterized protein</fullName>
    </submittedName>
</protein>
<keyword evidence="3" id="KW-1185">Reference proteome</keyword>
<evidence type="ECO:0000313" key="2">
    <source>
        <dbReference type="EMBL" id="CAL1601243.1"/>
    </source>
</evidence>
<gene>
    <name evidence="2" type="ORF">KC01_LOCUS29245</name>
</gene>
<dbReference type="AlphaFoldDB" id="A0AAV2LFV8"/>
<name>A0AAV2LFV8_KNICA</name>